<dbReference type="AlphaFoldDB" id="A0A8J5M4T7"/>
<dbReference type="GO" id="GO:0055085">
    <property type="term" value="P:transmembrane transport"/>
    <property type="evidence" value="ECO:0007669"/>
    <property type="project" value="InterPro"/>
</dbReference>
<protein>
    <recommendedName>
        <fullName evidence="7">STAS domain-containing protein</fullName>
    </recommendedName>
</protein>
<accession>A0A8J5M4T7</accession>
<dbReference type="EMBL" id="JAENGY010000422">
    <property type="protein sequence ID" value="KAG6963350.1"/>
    <property type="molecule type" value="Genomic_DNA"/>
</dbReference>
<reference evidence="8" key="1">
    <citation type="submission" date="2021-01" db="EMBL/GenBank/DDBJ databases">
        <title>Phytophthora aleatoria, a newly-described species from Pinus radiata is distinct from Phytophthora cactorum isolates based on comparative genomics.</title>
        <authorList>
            <person name="Mcdougal R."/>
            <person name="Panda P."/>
            <person name="Williams N."/>
            <person name="Studholme D.J."/>
        </authorList>
    </citation>
    <scope>NUCLEOTIDE SEQUENCE</scope>
    <source>
        <strain evidence="8">NZFS 4037</strain>
    </source>
</reference>
<organism evidence="8 9">
    <name type="scientific">Phytophthora aleatoria</name>
    <dbReference type="NCBI Taxonomy" id="2496075"/>
    <lineage>
        <taxon>Eukaryota</taxon>
        <taxon>Sar</taxon>
        <taxon>Stramenopiles</taxon>
        <taxon>Oomycota</taxon>
        <taxon>Peronosporomycetes</taxon>
        <taxon>Peronosporales</taxon>
        <taxon>Peronosporaceae</taxon>
        <taxon>Phytophthora</taxon>
    </lineage>
</organism>
<feature type="transmembrane region" description="Helical" evidence="6">
    <location>
        <begin position="767"/>
        <end position="795"/>
    </location>
</feature>
<feature type="compositionally biased region" description="Basic and acidic residues" evidence="5">
    <location>
        <begin position="498"/>
        <end position="507"/>
    </location>
</feature>
<feature type="transmembrane region" description="Helical" evidence="6">
    <location>
        <begin position="257"/>
        <end position="275"/>
    </location>
</feature>
<dbReference type="InterPro" id="IPR002645">
    <property type="entry name" value="STAS_dom"/>
</dbReference>
<sequence>MLIAKETADPTSLQARQHFALDARSPLPGRVTGFAMAPSASPPSPSSDELSLSCLGALLSSLWTSACEARQNITRQRLLFFLKQHVPILEWLPSYDIREDLQFDLVSGITVGLMLVPQEVSLSAIMGVPPIYGLYTAAVVPMIYPLFGTSRVLSVANGAEVSLLVGSAIKKVESEEERIATGILLSFLSGVVLLFMGVFRLGVIADFFSRPVMGGFISAGGVLIMLSQVASWWGLDVKSRDLPVLTVWDLFQHFPELNGLSFAVGTFSIMVLVGMHELKRRVVKELARVEEEFEDQFAIETSRALTQLSMSVNSAGGEQGDMSEDDEDSQGAKDDRRAASYEGDIELGDAPKPKKRQPRKNDDEVDVEGVSVSPRGSRWADLPAVFTTGSLRRRDYVLSSPWGSSGRNSRDLGSNDLDLARSCRQRDLAAITRNNRNGRLDDEGVGFSLSDEDYITIERPLDFGTRPDGAGASGMPRSSSDETGSARPLPRMNPTQPKVERPRRNDNNADNDDDSEAKAEAEAEMKRRVKELASPAKSDTGSESDSTTALTGRMMAASSTSIRLLRSKMAVLIALRLVCDLGAFMVCLLGGIVGYLAPEGSLNLAGDVPGGYPAPKRPWYGFSENIIDADRLYHLFIDTLSIAIISYMCSVAMAKRLAIKEGYRIRPNQELIALGFSNLVGSFFQGMPSTGGLSRTAVNMQNARTQLASVITVLVVVLVLYTATSALAYLPKASLASIIIVAGYSLIELKEAKWLYRVKRDEFYVWLASFVLSCLLGVLPGLLSSIFCSLIAVIYKTRRPTVSMLGEVTDEETGENRIVELDMYPDTARPFSNVVVIRVEGALYFANCEYIERVVEREVRKRHETEDVAVLGVVIDAGSIMDWDTTTIQMMKHLKAELRGQGIMLAIVNARDRLQQLLRTSEFLVGIVHNDARIGFTEAIKAIREEGMPLDESQALTRSSRVHSI</sequence>
<comment type="subcellular location">
    <subcellularLocation>
        <location evidence="1">Membrane</location>
        <topology evidence="1">Multi-pass membrane protein</topology>
    </subcellularLocation>
</comment>
<feature type="transmembrane region" description="Helical" evidence="6">
    <location>
        <begin position="730"/>
        <end position="747"/>
    </location>
</feature>
<dbReference type="InterPro" id="IPR011547">
    <property type="entry name" value="SLC26A/SulP_dom"/>
</dbReference>
<feature type="region of interest" description="Disordered" evidence="5">
    <location>
        <begin position="313"/>
        <end position="375"/>
    </location>
</feature>
<keyword evidence="4 6" id="KW-0472">Membrane</keyword>
<keyword evidence="2 6" id="KW-0812">Transmembrane</keyword>
<feature type="compositionally biased region" description="Basic and acidic residues" evidence="5">
    <location>
        <begin position="330"/>
        <end position="339"/>
    </location>
</feature>
<dbReference type="Proteomes" id="UP000709295">
    <property type="component" value="Unassembled WGS sequence"/>
</dbReference>
<feature type="compositionally biased region" description="Basic and acidic residues" evidence="5">
    <location>
        <begin position="516"/>
        <end position="526"/>
    </location>
</feature>
<dbReference type="Pfam" id="PF00916">
    <property type="entry name" value="Sulfate_transp"/>
    <property type="match status" value="2"/>
</dbReference>
<dbReference type="CDD" id="cd07042">
    <property type="entry name" value="STAS_SulP_like_sulfate_transporter"/>
    <property type="match status" value="1"/>
</dbReference>
<dbReference type="PANTHER" id="PTHR11814">
    <property type="entry name" value="SULFATE TRANSPORTER"/>
    <property type="match status" value="1"/>
</dbReference>
<keyword evidence="3 6" id="KW-1133">Transmembrane helix</keyword>
<name>A0A8J5M4T7_9STRA</name>
<feature type="compositionally biased region" description="Polar residues" evidence="5">
    <location>
        <begin position="537"/>
        <end position="550"/>
    </location>
</feature>
<proteinExistence type="predicted"/>
<dbReference type="Pfam" id="PF01740">
    <property type="entry name" value="STAS"/>
    <property type="match status" value="1"/>
</dbReference>
<dbReference type="GO" id="GO:0016020">
    <property type="term" value="C:membrane"/>
    <property type="evidence" value="ECO:0007669"/>
    <property type="project" value="UniProtKB-SubCell"/>
</dbReference>
<feature type="transmembrane region" description="Helical" evidence="6">
    <location>
        <begin position="707"/>
        <end position="723"/>
    </location>
</feature>
<feature type="transmembrane region" description="Helical" evidence="6">
    <location>
        <begin position="179"/>
        <end position="203"/>
    </location>
</feature>
<evidence type="ECO:0000313" key="8">
    <source>
        <dbReference type="EMBL" id="KAG6963350.1"/>
    </source>
</evidence>
<evidence type="ECO:0000256" key="1">
    <source>
        <dbReference type="ARBA" id="ARBA00004141"/>
    </source>
</evidence>
<evidence type="ECO:0000256" key="2">
    <source>
        <dbReference type="ARBA" id="ARBA00022692"/>
    </source>
</evidence>
<evidence type="ECO:0000256" key="4">
    <source>
        <dbReference type="ARBA" id="ARBA00023136"/>
    </source>
</evidence>
<evidence type="ECO:0000256" key="6">
    <source>
        <dbReference type="SAM" id="Phobius"/>
    </source>
</evidence>
<evidence type="ECO:0000256" key="3">
    <source>
        <dbReference type="ARBA" id="ARBA00022989"/>
    </source>
</evidence>
<comment type="caution">
    <text evidence="8">The sequence shown here is derived from an EMBL/GenBank/DDBJ whole genome shotgun (WGS) entry which is preliminary data.</text>
</comment>
<gene>
    <name evidence="8" type="ORF">JG688_00008192</name>
</gene>
<evidence type="ECO:0000259" key="7">
    <source>
        <dbReference type="PROSITE" id="PS50801"/>
    </source>
</evidence>
<keyword evidence="9" id="KW-1185">Reference proteome</keyword>
<feature type="transmembrane region" description="Helical" evidence="6">
    <location>
        <begin position="215"/>
        <end position="235"/>
    </location>
</feature>
<evidence type="ECO:0000313" key="9">
    <source>
        <dbReference type="Proteomes" id="UP000709295"/>
    </source>
</evidence>
<dbReference type="InterPro" id="IPR001902">
    <property type="entry name" value="SLC26A/SulP_fam"/>
</dbReference>
<feature type="region of interest" description="Disordered" evidence="5">
    <location>
        <begin position="458"/>
        <end position="551"/>
    </location>
</feature>
<feature type="domain" description="STAS" evidence="7">
    <location>
        <begin position="824"/>
        <end position="943"/>
    </location>
</feature>
<dbReference type="PROSITE" id="PS50801">
    <property type="entry name" value="STAS"/>
    <property type="match status" value="1"/>
</dbReference>
<feature type="transmembrane region" description="Helical" evidence="6">
    <location>
        <begin position="632"/>
        <end position="650"/>
    </location>
</feature>
<dbReference type="FunFam" id="3.30.750.24:FF:000021">
    <property type="entry name" value="Sulfate Permease (SulP) Family"/>
    <property type="match status" value="1"/>
</dbReference>
<evidence type="ECO:0000256" key="5">
    <source>
        <dbReference type="SAM" id="MobiDB-lite"/>
    </source>
</evidence>
<feature type="transmembrane region" description="Helical" evidence="6">
    <location>
        <begin position="573"/>
        <end position="597"/>
    </location>
</feature>